<evidence type="ECO:0000256" key="1">
    <source>
        <dbReference type="SAM" id="MobiDB-lite"/>
    </source>
</evidence>
<feature type="compositionally biased region" description="Low complexity" evidence="1">
    <location>
        <begin position="72"/>
        <end position="88"/>
    </location>
</feature>
<feature type="domain" description="THO1-MOS11 C-terminal" evidence="2">
    <location>
        <begin position="107"/>
        <end position="127"/>
    </location>
</feature>
<feature type="region of interest" description="Disordered" evidence="1">
    <location>
        <begin position="169"/>
        <end position="204"/>
    </location>
</feature>
<dbReference type="Proteomes" id="UP000807306">
    <property type="component" value="Unassembled WGS sequence"/>
</dbReference>
<sequence length="204" mass="21804">MSTEKLKALKVVDLKQILTKANVAAPAKANKNDLIAKIQSSKEALEAYAKLYPTDDLLAPPEEVDWNVEQSEPAADPLEAAPVAPAVASTSEGLATPASSVQPTTLTADEEAEKRKKRAERFGIPVVEQKVPKAKESKSAPGKGNPVASTEAMQKRAARFGLPTVVDKSANANAANSKKRVAPAAEVDPEELERRKKRAERFGI</sequence>
<dbReference type="Pfam" id="PF18592">
    <property type="entry name" value="Tho1_MOS11_C"/>
    <property type="match status" value="1"/>
</dbReference>
<dbReference type="OrthoDB" id="445357at2759"/>
<feature type="region of interest" description="Disordered" evidence="1">
    <location>
        <begin position="65"/>
        <end position="152"/>
    </location>
</feature>
<accession>A0A9P6EGS9</accession>
<feature type="compositionally biased region" description="Basic residues" evidence="1">
    <location>
        <begin position="195"/>
        <end position="204"/>
    </location>
</feature>
<evidence type="ECO:0000313" key="4">
    <source>
        <dbReference type="Proteomes" id="UP000807306"/>
    </source>
</evidence>
<evidence type="ECO:0000313" key="3">
    <source>
        <dbReference type="EMBL" id="KAF9529316.1"/>
    </source>
</evidence>
<organism evidence="3 4">
    <name type="scientific">Crepidotus variabilis</name>
    <dbReference type="NCBI Taxonomy" id="179855"/>
    <lineage>
        <taxon>Eukaryota</taxon>
        <taxon>Fungi</taxon>
        <taxon>Dikarya</taxon>
        <taxon>Basidiomycota</taxon>
        <taxon>Agaricomycotina</taxon>
        <taxon>Agaricomycetes</taxon>
        <taxon>Agaricomycetidae</taxon>
        <taxon>Agaricales</taxon>
        <taxon>Agaricineae</taxon>
        <taxon>Crepidotaceae</taxon>
        <taxon>Crepidotus</taxon>
    </lineage>
</organism>
<dbReference type="EMBL" id="MU157847">
    <property type="protein sequence ID" value="KAF9529316.1"/>
    <property type="molecule type" value="Genomic_DNA"/>
</dbReference>
<protein>
    <recommendedName>
        <fullName evidence="2">THO1-MOS11 C-terminal domain-containing protein</fullName>
    </recommendedName>
</protein>
<evidence type="ECO:0000259" key="2">
    <source>
        <dbReference type="Pfam" id="PF18592"/>
    </source>
</evidence>
<comment type="caution">
    <text evidence="3">The sequence shown here is derived from an EMBL/GenBank/DDBJ whole genome shotgun (WGS) entry which is preliminary data.</text>
</comment>
<proteinExistence type="predicted"/>
<dbReference type="InterPro" id="IPR040746">
    <property type="entry name" value="THO1_MOS11_C"/>
</dbReference>
<reference evidence="3" key="1">
    <citation type="submission" date="2020-11" db="EMBL/GenBank/DDBJ databases">
        <authorList>
            <consortium name="DOE Joint Genome Institute"/>
            <person name="Ahrendt S."/>
            <person name="Riley R."/>
            <person name="Andreopoulos W."/>
            <person name="Labutti K."/>
            <person name="Pangilinan J."/>
            <person name="Ruiz-Duenas F.J."/>
            <person name="Barrasa J.M."/>
            <person name="Sanchez-Garcia M."/>
            <person name="Camarero S."/>
            <person name="Miyauchi S."/>
            <person name="Serrano A."/>
            <person name="Linde D."/>
            <person name="Babiker R."/>
            <person name="Drula E."/>
            <person name="Ayuso-Fernandez I."/>
            <person name="Pacheco R."/>
            <person name="Padilla G."/>
            <person name="Ferreira P."/>
            <person name="Barriuso J."/>
            <person name="Kellner H."/>
            <person name="Castanera R."/>
            <person name="Alfaro M."/>
            <person name="Ramirez L."/>
            <person name="Pisabarro A.G."/>
            <person name="Kuo A."/>
            <person name="Tritt A."/>
            <person name="Lipzen A."/>
            <person name="He G."/>
            <person name="Yan M."/>
            <person name="Ng V."/>
            <person name="Cullen D."/>
            <person name="Martin F."/>
            <person name="Rosso M.-N."/>
            <person name="Henrissat B."/>
            <person name="Hibbett D."/>
            <person name="Martinez A.T."/>
            <person name="Grigoriev I.V."/>
        </authorList>
    </citation>
    <scope>NUCLEOTIDE SEQUENCE</scope>
    <source>
        <strain evidence="3">CBS 506.95</strain>
    </source>
</reference>
<gene>
    <name evidence="3" type="ORF">CPB83DRAFT_853064</name>
</gene>
<dbReference type="AlphaFoldDB" id="A0A9P6EGS9"/>
<keyword evidence="4" id="KW-1185">Reference proteome</keyword>
<name>A0A9P6EGS9_9AGAR</name>
<feature type="compositionally biased region" description="Polar residues" evidence="1">
    <location>
        <begin position="89"/>
        <end position="107"/>
    </location>
</feature>